<dbReference type="AlphaFoldDB" id="A0AAI8VUC3"/>
<proteinExistence type="predicted"/>
<organism evidence="2 3">
    <name type="scientific">Anthostomella pinea</name>
    <dbReference type="NCBI Taxonomy" id="933095"/>
    <lineage>
        <taxon>Eukaryota</taxon>
        <taxon>Fungi</taxon>
        <taxon>Dikarya</taxon>
        <taxon>Ascomycota</taxon>
        <taxon>Pezizomycotina</taxon>
        <taxon>Sordariomycetes</taxon>
        <taxon>Xylariomycetidae</taxon>
        <taxon>Xylariales</taxon>
        <taxon>Xylariaceae</taxon>
        <taxon>Anthostomella</taxon>
    </lineage>
</organism>
<evidence type="ECO:0000313" key="3">
    <source>
        <dbReference type="Proteomes" id="UP001295740"/>
    </source>
</evidence>
<dbReference type="Pfam" id="PF12937">
    <property type="entry name" value="F-box-like"/>
    <property type="match status" value="1"/>
</dbReference>
<dbReference type="SUPFAM" id="SSF81383">
    <property type="entry name" value="F-box domain"/>
    <property type="match status" value="1"/>
</dbReference>
<dbReference type="PROSITE" id="PS50181">
    <property type="entry name" value="FBOX"/>
    <property type="match status" value="1"/>
</dbReference>
<evidence type="ECO:0000259" key="1">
    <source>
        <dbReference type="PROSITE" id="PS50181"/>
    </source>
</evidence>
<dbReference type="Proteomes" id="UP001295740">
    <property type="component" value="Unassembled WGS sequence"/>
</dbReference>
<keyword evidence="3" id="KW-1185">Reference proteome</keyword>
<feature type="domain" description="F-box" evidence="1">
    <location>
        <begin position="9"/>
        <end position="61"/>
    </location>
</feature>
<dbReference type="CDD" id="cd09917">
    <property type="entry name" value="F-box_SF"/>
    <property type="match status" value="1"/>
</dbReference>
<name>A0AAI8VUC3_9PEZI</name>
<protein>
    <submittedName>
        <fullName evidence="2">Uu.00g068390.m01.CDS01</fullName>
    </submittedName>
</protein>
<gene>
    <name evidence="2" type="ORF">KHLLAP_LOCUS11682</name>
</gene>
<accession>A0AAI8VUC3</accession>
<comment type="caution">
    <text evidence="2">The sequence shown here is derived from an EMBL/GenBank/DDBJ whole genome shotgun (WGS) entry which is preliminary data.</text>
</comment>
<dbReference type="EMBL" id="CAUWAG010000018">
    <property type="protein sequence ID" value="CAJ2511214.1"/>
    <property type="molecule type" value="Genomic_DNA"/>
</dbReference>
<dbReference type="InterPro" id="IPR001810">
    <property type="entry name" value="F-box_dom"/>
</dbReference>
<evidence type="ECO:0000313" key="2">
    <source>
        <dbReference type="EMBL" id="CAJ2511214.1"/>
    </source>
</evidence>
<sequence>MQDHNHISSSSAVALPPEVKQEIFQHLDIDSVPALATTCRAFYRAYVNAKGLIHHSIATKVVGTTLLPLAVARYVASKANWRTLLSTSGDEKAVRVIQAFASVYLRWGNKSIPFGAAAFTFDMAKDMSCFPDTEHRPSTKSEMTTLHKAVYIMALAGDIFSVRAFWLSFPPWYGALVYRIEFCLDGHIESIWGRHPELHEHPDEVYYVSDGWFYEIGIRRTQLIIMKEDGGLESFFADLRRITAHHNLSDYVVDGMCYEWLKPVLGDRNKRSLSAQHLLEAYPETEDTGLRDCWYLILAGSVLEEDEVPGDRENCAWWIYDLQGICWDRARLEEFLHGSIPTMEEMVALVGDRVCRLI</sequence>
<reference evidence="2" key="1">
    <citation type="submission" date="2023-10" db="EMBL/GenBank/DDBJ databases">
        <authorList>
            <person name="Hackl T."/>
        </authorList>
    </citation>
    <scope>NUCLEOTIDE SEQUENCE</scope>
</reference>
<dbReference type="InterPro" id="IPR036047">
    <property type="entry name" value="F-box-like_dom_sf"/>
</dbReference>